<evidence type="ECO:0000256" key="4">
    <source>
        <dbReference type="ARBA" id="ARBA00022723"/>
    </source>
</evidence>
<feature type="domain" description="Phosphomannose isomerase type I catalytic" evidence="10">
    <location>
        <begin position="6"/>
        <end position="118"/>
    </location>
</feature>
<dbReference type="eggNOG" id="COG1482">
    <property type="taxonomic scope" value="Bacteria"/>
</dbReference>
<evidence type="ECO:0000256" key="1">
    <source>
        <dbReference type="ARBA" id="ARBA00000757"/>
    </source>
</evidence>
<dbReference type="InterPro" id="IPR049071">
    <property type="entry name" value="MPI_cupin_dom"/>
</dbReference>
<dbReference type="GO" id="GO:0005975">
    <property type="term" value="P:carbohydrate metabolic process"/>
    <property type="evidence" value="ECO:0007669"/>
    <property type="project" value="UniProtKB-UniRule"/>
</dbReference>
<evidence type="ECO:0000259" key="10">
    <source>
        <dbReference type="Pfam" id="PF20511"/>
    </source>
</evidence>
<dbReference type="Pfam" id="PF20511">
    <property type="entry name" value="PMI_typeI_cat"/>
    <property type="match status" value="1"/>
</dbReference>
<accession>A0A099W5L0</accession>
<name>A0A099W5L0_9LIST</name>
<organism evidence="12 13">
    <name type="scientific">Listeria booriae</name>
    <dbReference type="NCBI Taxonomy" id="1552123"/>
    <lineage>
        <taxon>Bacteria</taxon>
        <taxon>Bacillati</taxon>
        <taxon>Bacillota</taxon>
        <taxon>Bacilli</taxon>
        <taxon>Bacillales</taxon>
        <taxon>Listeriaceae</taxon>
        <taxon>Listeria</taxon>
    </lineage>
</organism>
<dbReference type="GeneID" id="58717988"/>
<dbReference type="InterPro" id="IPR001250">
    <property type="entry name" value="Man6P_Isoase-1"/>
</dbReference>
<evidence type="ECO:0000256" key="7">
    <source>
        <dbReference type="PIRNR" id="PIRNR036894"/>
    </source>
</evidence>
<dbReference type="SUPFAM" id="SSF51182">
    <property type="entry name" value="RmlC-like cupins"/>
    <property type="match status" value="1"/>
</dbReference>
<keyword evidence="4 7" id="KW-0479">Metal-binding</keyword>
<keyword evidence="5 7" id="KW-0862">Zinc</keyword>
<sequence>MTKALFLDSVFQDRIWGGTKLRDFFGYTIPSETTGEYWAISAHPHGPSTVKNDAYKGKTLIELWEQEPALFGNPKEAVFPLLTKILDANTDLSVQVHPDDAYAKEHENGELGKTECWYIIDCEPGAELVYGHNATSKEQLIEWTRDGKWSELLRKVAIKPGDFFYVPSGTIHALCTGTLVLETQQSSDTTYRVYDYDRVDDHGNKRELHLGKAIDVTTVPHHDAVLDIKTETTGALTKTTFVDSDFFAVYKWDINGKADFTATAPYTLVSVLDGEATLTIDGDTTPIKKADHFLLPNTCKNWTINGKVSCIVSTPAK</sequence>
<evidence type="ECO:0000313" key="12">
    <source>
        <dbReference type="EMBL" id="KGL39693.1"/>
    </source>
</evidence>
<comment type="cofactor">
    <cofactor evidence="8">
        <name>Zn(2+)</name>
        <dbReference type="ChEBI" id="CHEBI:29105"/>
    </cofactor>
    <text evidence="8">Binds 1 zinc ion per subunit.</text>
</comment>
<reference evidence="12 13" key="1">
    <citation type="submission" date="2014-05" db="EMBL/GenBank/DDBJ databases">
        <title>Novel Listeriaceae from food processing environments.</title>
        <authorList>
            <person name="den Bakker H.C."/>
        </authorList>
    </citation>
    <scope>NUCLEOTIDE SEQUENCE [LARGE SCALE GENOMIC DNA]</scope>
    <source>
        <strain evidence="12 13">FSL A5-0281</strain>
    </source>
</reference>
<gene>
    <name evidence="12" type="ORF">EP57_11540</name>
</gene>
<dbReference type="GO" id="GO:0008270">
    <property type="term" value="F:zinc ion binding"/>
    <property type="evidence" value="ECO:0007669"/>
    <property type="project" value="UniProtKB-UniRule"/>
</dbReference>
<dbReference type="STRING" id="1552123.EP57_11540"/>
<evidence type="ECO:0000259" key="11">
    <source>
        <dbReference type="Pfam" id="PF21621"/>
    </source>
</evidence>
<dbReference type="InterPro" id="IPR011051">
    <property type="entry name" value="RmlC_Cupin_sf"/>
</dbReference>
<feature type="binding site" evidence="8">
    <location>
        <position position="97"/>
    </location>
    <ligand>
        <name>Zn(2+)</name>
        <dbReference type="ChEBI" id="CHEBI:29105"/>
    </ligand>
</feature>
<dbReference type="Pfam" id="PF21621">
    <property type="entry name" value="MPI_cupin_dom"/>
    <property type="match status" value="1"/>
</dbReference>
<proteinExistence type="inferred from homology"/>
<evidence type="ECO:0000256" key="5">
    <source>
        <dbReference type="ARBA" id="ARBA00022833"/>
    </source>
</evidence>
<keyword evidence="6 7" id="KW-0413">Isomerase</keyword>
<dbReference type="OrthoDB" id="9808275at2"/>
<dbReference type="InterPro" id="IPR051804">
    <property type="entry name" value="Carb_Metab_Reg_Kinase/Isom"/>
</dbReference>
<dbReference type="Proteomes" id="UP000029844">
    <property type="component" value="Unassembled WGS sequence"/>
</dbReference>
<feature type="domain" description="Mannose-6-phosphate isomerase cupin" evidence="11">
    <location>
        <begin position="237"/>
        <end position="315"/>
    </location>
</feature>
<evidence type="ECO:0000256" key="9">
    <source>
        <dbReference type="PIRSR" id="PIRSR036894-2"/>
    </source>
</evidence>
<protein>
    <recommendedName>
        <fullName evidence="3 7">Mannose-6-phosphate isomerase</fullName>
        <ecNumber evidence="3 7">5.3.1.8</ecNumber>
    </recommendedName>
</protein>
<comment type="similarity">
    <text evidence="2 7">Belongs to the mannose-6-phosphate isomerase type 1 family.</text>
</comment>
<dbReference type="EC" id="5.3.1.8" evidence="3 7"/>
<evidence type="ECO:0000256" key="3">
    <source>
        <dbReference type="ARBA" id="ARBA00011956"/>
    </source>
</evidence>
<keyword evidence="13" id="KW-1185">Reference proteome</keyword>
<dbReference type="PANTHER" id="PTHR42742">
    <property type="entry name" value="TRANSCRIPTIONAL REPRESSOR MPRA"/>
    <property type="match status" value="1"/>
</dbReference>
<dbReference type="GO" id="GO:0004476">
    <property type="term" value="F:mannose-6-phosphate isomerase activity"/>
    <property type="evidence" value="ECO:0007669"/>
    <property type="project" value="UniProtKB-UniRule"/>
</dbReference>
<evidence type="ECO:0000313" key="13">
    <source>
        <dbReference type="Proteomes" id="UP000029844"/>
    </source>
</evidence>
<feature type="active site" evidence="9">
    <location>
        <position position="192"/>
    </location>
</feature>
<dbReference type="AlphaFoldDB" id="A0A099W5L0"/>
<dbReference type="InterPro" id="IPR046457">
    <property type="entry name" value="PMI_typeI_cat"/>
</dbReference>
<dbReference type="InterPro" id="IPR014710">
    <property type="entry name" value="RmlC-like_jellyroll"/>
</dbReference>
<comment type="caution">
    <text evidence="12">The sequence shown here is derived from an EMBL/GenBank/DDBJ whole genome shotgun (WGS) entry which is preliminary data.</text>
</comment>
<dbReference type="PANTHER" id="PTHR42742:SF3">
    <property type="entry name" value="FRUCTOKINASE"/>
    <property type="match status" value="1"/>
</dbReference>
<evidence type="ECO:0000256" key="6">
    <source>
        <dbReference type="ARBA" id="ARBA00023235"/>
    </source>
</evidence>
<dbReference type="Gene3D" id="2.60.120.10">
    <property type="entry name" value="Jelly Rolls"/>
    <property type="match status" value="2"/>
</dbReference>
<comment type="catalytic activity">
    <reaction evidence="1 7">
        <text>D-mannose 6-phosphate = D-fructose 6-phosphate</text>
        <dbReference type="Rhea" id="RHEA:12356"/>
        <dbReference type="ChEBI" id="CHEBI:58735"/>
        <dbReference type="ChEBI" id="CHEBI:61527"/>
        <dbReference type="EC" id="5.3.1.8"/>
    </reaction>
</comment>
<feature type="binding site" evidence="8">
    <location>
        <position position="172"/>
    </location>
    <ligand>
        <name>Zn(2+)</name>
        <dbReference type="ChEBI" id="CHEBI:29105"/>
    </ligand>
</feature>
<feature type="binding site" evidence="8">
    <location>
        <position position="115"/>
    </location>
    <ligand>
        <name>Zn(2+)</name>
        <dbReference type="ChEBI" id="CHEBI:29105"/>
    </ligand>
</feature>
<dbReference type="InterPro" id="IPR014628">
    <property type="entry name" value="Man6P_isomerase_Firm_short"/>
</dbReference>
<dbReference type="NCBIfam" id="TIGR00218">
    <property type="entry name" value="manA"/>
    <property type="match status" value="1"/>
</dbReference>
<evidence type="ECO:0000256" key="2">
    <source>
        <dbReference type="ARBA" id="ARBA00010772"/>
    </source>
</evidence>
<dbReference type="PIRSF" id="PIRSF036894">
    <property type="entry name" value="PMI_Firm_short"/>
    <property type="match status" value="1"/>
</dbReference>
<dbReference type="RefSeq" id="WP_036086814.1">
    <property type="nucleotide sequence ID" value="NZ_CBCSHQ010000010.1"/>
</dbReference>
<dbReference type="EMBL" id="JNFA01000025">
    <property type="protein sequence ID" value="KGL39693.1"/>
    <property type="molecule type" value="Genomic_DNA"/>
</dbReference>
<dbReference type="CDD" id="cd07010">
    <property type="entry name" value="cupin_PMI_type_I_N_bac"/>
    <property type="match status" value="1"/>
</dbReference>
<evidence type="ECO:0000256" key="8">
    <source>
        <dbReference type="PIRSR" id="PIRSR036894-1"/>
    </source>
</evidence>